<keyword evidence="1" id="KW-0472">Membrane</keyword>
<evidence type="ECO:0000256" key="1">
    <source>
        <dbReference type="SAM" id="Phobius"/>
    </source>
</evidence>
<evidence type="ECO:0000313" key="3">
    <source>
        <dbReference type="Proteomes" id="UP000003162"/>
    </source>
</evidence>
<gene>
    <name evidence="2" type="ORF">PEPMIC_01167</name>
</gene>
<keyword evidence="1" id="KW-1133">Transmembrane helix</keyword>
<keyword evidence="1" id="KW-0812">Transmembrane</keyword>
<dbReference type="AlphaFoldDB" id="A8SM14"/>
<evidence type="ECO:0000313" key="2">
    <source>
        <dbReference type="EMBL" id="EDP23363.1"/>
    </source>
</evidence>
<dbReference type="EMBL" id="ABEE02000017">
    <property type="protein sequence ID" value="EDP23363.1"/>
    <property type="molecule type" value="Genomic_DNA"/>
</dbReference>
<dbReference type="Proteomes" id="UP000003162">
    <property type="component" value="Unassembled WGS sequence"/>
</dbReference>
<dbReference type="GeneID" id="93385736"/>
<organism evidence="2 3">
    <name type="scientific">Parvimonas micra ATCC 33270</name>
    <dbReference type="NCBI Taxonomy" id="411465"/>
    <lineage>
        <taxon>Bacteria</taxon>
        <taxon>Bacillati</taxon>
        <taxon>Bacillota</taxon>
        <taxon>Tissierellia</taxon>
        <taxon>Tissierellales</taxon>
        <taxon>Peptoniphilaceae</taxon>
        <taxon>Parvimonas</taxon>
    </lineage>
</organism>
<dbReference type="RefSeq" id="WP_004833098.1">
    <property type="nucleotide sequence ID" value="NZ_DS483518.1"/>
</dbReference>
<comment type="caution">
    <text evidence="2">The sequence shown here is derived from an EMBL/GenBank/DDBJ whole genome shotgun (WGS) entry which is preliminary data.</text>
</comment>
<name>A8SM14_9FIRM</name>
<sequence length="43" mass="5252">MVKKETKEFIFRVAFYTLMITSLIIFCVLYDFNVVKEFIYSNF</sequence>
<dbReference type="HOGENOM" id="CLU_3237201_0_0_9"/>
<protein>
    <submittedName>
        <fullName evidence="2">Uncharacterized protein</fullName>
    </submittedName>
</protein>
<reference evidence="2 3" key="2">
    <citation type="submission" date="2007-09" db="EMBL/GenBank/DDBJ databases">
        <authorList>
            <person name="Fulton L."/>
            <person name="Clifton S."/>
            <person name="Fulton B."/>
            <person name="Xu J."/>
            <person name="Minx P."/>
            <person name="Pepin K.H."/>
            <person name="Johnson M."/>
            <person name="Thiruvilangam P."/>
            <person name="Bhonagiri V."/>
            <person name="Nash W.E."/>
            <person name="Mardis E.R."/>
            <person name="Wilson R.K."/>
        </authorList>
    </citation>
    <scope>NUCLEOTIDE SEQUENCE [LARGE SCALE GENOMIC DNA]</scope>
    <source>
        <strain evidence="2 3">ATCC 33270</strain>
    </source>
</reference>
<feature type="transmembrane region" description="Helical" evidence="1">
    <location>
        <begin position="9"/>
        <end position="32"/>
    </location>
</feature>
<accession>A8SM14</accession>
<proteinExistence type="predicted"/>
<reference evidence="2 3" key="1">
    <citation type="submission" date="2007-09" db="EMBL/GenBank/DDBJ databases">
        <title>Draft genome sequence of Peptostreptococcus micros (ATCC 33270).</title>
        <authorList>
            <person name="Sudarsanam P."/>
            <person name="Ley R."/>
            <person name="Guruge J."/>
            <person name="Turnbaugh P.J."/>
            <person name="Mahowald M."/>
            <person name="Liep D."/>
            <person name="Gordon J."/>
        </authorList>
    </citation>
    <scope>NUCLEOTIDE SEQUENCE [LARGE SCALE GENOMIC DNA]</scope>
    <source>
        <strain evidence="2 3">ATCC 33270</strain>
    </source>
</reference>